<protein>
    <recommendedName>
        <fullName evidence="3">MICOS complex subunit MIC19</fullName>
    </recommendedName>
</protein>
<dbReference type="AlphaFoldDB" id="A0A9P8PGJ6"/>
<sequence length="152" mass="17697">MGSSTSKPVETKVFNSNTKINVGSSLINQLEQSIETDYIRSQYTEKFIEEQVSNKIDLLSNKINSEFQSNLLNSFNNNDQEEQDDTSYSKINHKIQNLQDQIITKDLKIFKINDEIIQSKQEIVNCLLNNKDKPLNCWDEVKNFEKFVNQLK</sequence>
<accession>A0A9P8PGJ6</accession>
<dbReference type="Pfam" id="PF07956">
    <property type="entry name" value="DUF1690"/>
    <property type="match status" value="1"/>
</dbReference>
<reference evidence="1" key="2">
    <citation type="submission" date="2021-01" db="EMBL/GenBank/DDBJ databases">
        <authorList>
            <person name="Schikora-Tamarit M.A."/>
        </authorList>
    </citation>
    <scope>NUCLEOTIDE SEQUENCE</scope>
    <source>
        <strain evidence="1">CBS6341</strain>
    </source>
</reference>
<name>A0A9P8PGJ6_9ASCO</name>
<comment type="caution">
    <text evidence="1">The sequence shown here is derived from an EMBL/GenBank/DDBJ whole genome shotgun (WGS) entry which is preliminary data.</text>
</comment>
<dbReference type="Proteomes" id="UP000769528">
    <property type="component" value="Unassembled WGS sequence"/>
</dbReference>
<dbReference type="OrthoDB" id="5544375at2759"/>
<evidence type="ECO:0000313" key="1">
    <source>
        <dbReference type="EMBL" id="KAH3671452.1"/>
    </source>
</evidence>
<reference evidence="1" key="1">
    <citation type="journal article" date="2021" name="Open Biol.">
        <title>Shared evolutionary footprints suggest mitochondrial oxidative damage underlies multiple complex I losses in fungi.</title>
        <authorList>
            <person name="Schikora-Tamarit M.A."/>
            <person name="Marcet-Houben M."/>
            <person name="Nosek J."/>
            <person name="Gabaldon T."/>
        </authorList>
    </citation>
    <scope>NUCLEOTIDE SEQUENCE</scope>
    <source>
        <strain evidence="1">CBS6341</strain>
    </source>
</reference>
<proteinExistence type="predicted"/>
<gene>
    <name evidence="1" type="ORF">WICMUC_004633</name>
</gene>
<keyword evidence="2" id="KW-1185">Reference proteome</keyword>
<evidence type="ECO:0000313" key="2">
    <source>
        <dbReference type="Proteomes" id="UP000769528"/>
    </source>
</evidence>
<dbReference type="InterPro" id="IPR012471">
    <property type="entry name" value="DUF1690"/>
</dbReference>
<dbReference type="EMBL" id="JAEUBF010001278">
    <property type="protein sequence ID" value="KAH3671452.1"/>
    <property type="molecule type" value="Genomic_DNA"/>
</dbReference>
<organism evidence="1 2">
    <name type="scientific">Wickerhamomyces mucosus</name>
    <dbReference type="NCBI Taxonomy" id="1378264"/>
    <lineage>
        <taxon>Eukaryota</taxon>
        <taxon>Fungi</taxon>
        <taxon>Dikarya</taxon>
        <taxon>Ascomycota</taxon>
        <taxon>Saccharomycotina</taxon>
        <taxon>Saccharomycetes</taxon>
        <taxon>Phaffomycetales</taxon>
        <taxon>Wickerhamomycetaceae</taxon>
        <taxon>Wickerhamomyces</taxon>
    </lineage>
</organism>
<evidence type="ECO:0008006" key="3">
    <source>
        <dbReference type="Google" id="ProtNLM"/>
    </source>
</evidence>